<reference evidence="7 8" key="1">
    <citation type="journal article" date="2010" name="J. Bacteriol.">
        <title>Genome sequence of Lentisphaera araneosa HTCC2155T, the type species of the order Lentisphaerales in the phylum Lentisphaerae.</title>
        <authorList>
            <person name="Thrash J.C."/>
            <person name="Cho J.C."/>
            <person name="Vergin K.L."/>
            <person name="Morris R.M."/>
            <person name="Giovannoni S.J."/>
        </authorList>
    </citation>
    <scope>NUCLEOTIDE SEQUENCE [LARGE SCALE GENOMIC DNA]</scope>
    <source>
        <strain evidence="7 8">HTCC2155</strain>
    </source>
</reference>
<gene>
    <name evidence="7" type="ORF">LNTAR_02919</name>
</gene>
<evidence type="ECO:0000256" key="5">
    <source>
        <dbReference type="ARBA" id="ARBA00023004"/>
    </source>
</evidence>
<evidence type="ECO:0000256" key="4">
    <source>
        <dbReference type="ARBA" id="ARBA00022723"/>
    </source>
</evidence>
<dbReference type="InterPro" id="IPR009050">
    <property type="entry name" value="Globin-like_sf"/>
</dbReference>
<keyword evidence="5" id="KW-0408">Iron</keyword>
<sequence length="141" mass="16209">MEIQNPKYGQGDATYRGVGGDEGLKKLVAEFYRQMSSLKEAEHIRKMHPDDLSESEDKLYCFLSGWMGGPRLYNEKYGSIAIPRAHTHLDIDYPEAEAWLLCMGKALNELAYPDDFCEYLMTQLKVPAERIRMASLNRQKN</sequence>
<accession>A6DTE6</accession>
<dbReference type="PANTHER" id="PTHR47366:SF1">
    <property type="entry name" value="TWO-ON-TWO HEMOGLOBIN-3"/>
    <property type="match status" value="1"/>
</dbReference>
<dbReference type="PROSITE" id="PS01213">
    <property type="entry name" value="GLOBIN_FAM_2"/>
    <property type="match status" value="1"/>
</dbReference>
<keyword evidence="2" id="KW-0813">Transport</keyword>
<dbReference type="GO" id="GO:0046872">
    <property type="term" value="F:metal ion binding"/>
    <property type="evidence" value="ECO:0007669"/>
    <property type="project" value="UniProtKB-KW"/>
</dbReference>
<evidence type="ECO:0008006" key="9">
    <source>
        <dbReference type="Google" id="ProtNLM"/>
    </source>
</evidence>
<comment type="caution">
    <text evidence="7">The sequence shown here is derived from an EMBL/GenBank/DDBJ whole genome shotgun (WGS) entry which is preliminary data.</text>
</comment>
<dbReference type="GO" id="GO:0020037">
    <property type="term" value="F:heme binding"/>
    <property type="evidence" value="ECO:0007669"/>
    <property type="project" value="InterPro"/>
</dbReference>
<evidence type="ECO:0000256" key="2">
    <source>
        <dbReference type="ARBA" id="ARBA00022448"/>
    </source>
</evidence>
<keyword evidence="4" id="KW-0479">Metal-binding</keyword>
<dbReference type="InterPro" id="IPR044203">
    <property type="entry name" value="GlbO/GLB3-like"/>
</dbReference>
<evidence type="ECO:0000256" key="3">
    <source>
        <dbReference type="ARBA" id="ARBA00022617"/>
    </source>
</evidence>
<keyword evidence="3" id="KW-0349">Heme</keyword>
<evidence type="ECO:0000256" key="6">
    <source>
        <dbReference type="ARBA" id="ARBA00034496"/>
    </source>
</evidence>
<keyword evidence="8" id="KW-1185">Reference proteome</keyword>
<dbReference type="STRING" id="313628.LNTAR_02919"/>
<dbReference type="Gene3D" id="1.10.490.10">
    <property type="entry name" value="Globins"/>
    <property type="match status" value="1"/>
</dbReference>
<dbReference type="eggNOG" id="COG2346">
    <property type="taxonomic scope" value="Bacteria"/>
</dbReference>
<protein>
    <recommendedName>
        <fullName evidence="9">Globin</fullName>
    </recommendedName>
</protein>
<name>A6DTE6_9BACT</name>
<dbReference type="InterPro" id="IPR001486">
    <property type="entry name" value="Hemoglobin_trunc"/>
</dbReference>
<evidence type="ECO:0000313" key="8">
    <source>
        <dbReference type="Proteomes" id="UP000004947"/>
    </source>
</evidence>
<dbReference type="EMBL" id="ABCK01000036">
    <property type="protein sequence ID" value="EDM25126.1"/>
    <property type="molecule type" value="Genomic_DNA"/>
</dbReference>
<dbReference type="Proteomes" id="UP000004947">
    <property type="component" value="Unassembled WGS sequence"/>
</dbReference>
<dbReference type="OrthoDB" id="9790913at2"/>
<dbReference type="SUPFAM" id="SSF46458">
    <property type="entry name" value="Globin-like"/>
    <property type="match status" value="1"/>
</dbReference>
<comment type="similarity">
    <text evidence="6">Belongs to the truncated hemoglobin family. Group II subfamily.</text>
</comment>
<dbReference type="GO" id="GO:0005344">
    <property type="term" value="F:oxygen carrier activity"/>
    <property type="evidence" value="ECO:0007669"/>
    <property type="project" value="InterPro"/>
</dbReference>
<comment type="cofactor">
    <cofactor evidence="1">
        <name>heme</name>
        <dbReference type="ChEBI" id="CHEBI:30413"/>
    </cofactor>
</comment>
<dbReference type="InterPro" id="IPR019795">
    <property type="entry name" value="Globin_bac-like_CS"/>
</dbReference>
<dbReference type="GO" id="GO:0019825">
    <property type="term" value="F:oxygen binding"/>
    <property type="evidence" value="ECO:0007669"/>
    <property type="project" value="InterPro"/>
</dbReference>
<evidence type="ECO:0000256" key="1">
    <source>
        <dbReference type="ARBA" id="ARBA00001971"/>
    </source>
</evidence>
<dbReference type="CDD" id="cd14773">
    <property type="entry name" value="TrHb2_PhHbO-like_O"/>
    <property type="match status" value="1"/>
</dbReference>
<dbReference type="RefSeq" id="WP_007281095.1">
    <property type="nucleotide sequence ID" value="NZ_ABCK01000036.1"/>
</dbReference>
<evidence type="ECO:0000313" key="7">
    <source>
        <dbReference type="EMBL" id="EDM25126.1"/>
    </source>
</evidence>
<dbReference type="AlphaFoldDB" id="A6DTE6"/>
<dbReference type="PANTHER" id="PTHR47366">
    <property type="entry name" value="TWO-ON-TWO HEMOGLOBIN-3"/>
    <property type="match status" value="1"/>
</dbReference>
<organism evidence="7 8">
    <name type="scientific">Lentisphaera araneosa HTCC2155</name>
    <dbReference type="NCBI Taxonomy" id="313628"/>
    <lineage>
        <taxon>Bacteria</taxon>
        <taxon>Pseudomonadati</taxon>
        <taxon>Lentisphaerota</taxon>
        <taxon>Lentisphaeria</taxon>
        <taxon>Lentisphaerales</taxon>
        <taxon>Lentisphaeraceae</taxon>
        <taxon>Lentisphaera</taxon>
    </lineage>
</organism>
<dbReference type="Pfam" id="PF01152">
    <property type="entry name" value="Bac_globin"/>
    <property type="match status" value="1"/>
</dbReference>
<proteinExistence type="inferred from homology"/>
<dbReference type="InterPro" id="IPR012292">
    <property type="entry name" value="Globin/Proto"/>
</dbReference>